<gene>
    <name evidence="2" type="ORF">SDC9_111056</name>
</gene>
<protein>
    <recommendedName>
        <fullName evidence="1">Helix-turn-helix domain-containing protein</fullName>
    </recommendedName>
</protein>
<dbReference type="EMBL" id="VSSQ01019805">
    <property type="protein sequence ID" value="MPM64170.1"/>
    <property type="molecule type" value="Genomic_DNA"/>
</dbReference>
<dbReference type="Gene3D" id="3.90.105.50">
    <property type="match status" value="1"/>
</dbReference>
<sequence length="64" mass="7313">MDNNLCSNPRQRTYTVEEIAEILGIGRASAYELVKQGHFKVVKIGTAIRISKRSFDEWLDNQSD</sequence>
<dbReference type="AlphaFoldDB" id="A0A645BFE1"/>
<name>A0A645BFE1_9ZZZZ</name>
<feature type="domain" description="Helix-turn-helix" evidence="1">
    <location>
        <begin position="14"/>
        <end position="63"/>
    </location>
</feature>
<dbReference type="InterPro" id="IPR038148">
    <property type="entry name" value="Tn1545/Tn916_Xis"/>
</dbReference>
<comment type="caution">
    <text evidence="2">The sequence shown here is derived from an EMBL/GenBank/DDBJ whole genome shotgun (WGS) entry which is preliminary data.</text>
</comment>
<dbReference type="InterPro" id="IPR010093">
    <property type="entry name" value="SinI_DNA-bd"/>
</dbReference>
<reference evidence="2" key="1">
    <citation type="submission" date="2019-08" db="EMBL/GenBank/DDBJ databases">
        <authorList>
            <person name="Kucharzyk K."/>
            <person name="Murdoch R.W."/>
            <person name="Higgins S."/>
            <person name="Loffler F."/>
        </authorList>
    </citation>
    <scope>NUCLEOTIDE SEQUENCE</scope>
</reference>
<dbReference type="InterPro" id="IPR041657">
    <property type="entry name" value="HTH_17"/>
</dbReference>
<accession>A0A645BFE1</accession>
<evidence type="ECO:0000313" key="2">
    <source>
        <dbReference type="EMBL" id="MPM64170.1"/>
    </source>
</evidence>
<dbReference type="NCBIfam" id="TIGR01764">
    <property type="entry name" value="excise"/>
    <property type="match status" value="1"/>
</dbReference>
<dbReference type="Pfam" id="PF12728">
    <property type="entry name" value="HTH_17"/>
    <property type="match status" value="1"/>
</dbReference>
<proteinExistence type="predicted"/>
<evidence type="ECO:0000259" key="1">
    <source>
        <dbReference type="Pfam" id="PF12728"/>
    </source>
</evidence>
<dbReference type="GO" id="GO:0003677">
    <property type="term" value="F:DNA binding"/>
    <property type="evidence" value="ECO:0007669"/>
    <property type="project" value="InterPro"/>
</dbReference>
<organism evidence="2">
    <name type="scientific">bioreactor metagenome</name>
    <dbReference type="NCBI Taxonomy" id="1076179"/>
    <lineage>
        <taxon>unclassified sequences</taxon>
        <taxon>metagenomes</taxon>
        <taxon>ecological metagenomes</taxon>
    </lineage>
</organism>